<comment type="caution">
    <text evidence="2">The sequence shown here is derived from an EMBL/GenBank/DDBJ whole genome shotgun (WGS) entry which is preliminary data.</text>
</comment>
<gene>
    <name evidence="2" type="ORF">C490_15624</name>
    <name evidence="3" type="ORF">CYV19_00845</name>
</gene>
<dbReference type="EMBL" id="PKKI01000002">
    <property type="protein sequence ID" value="PLK21977.1"/>
    <property type="molecule type" value="Genomic_DNA"/>
</dbReference>
<evidence type="ECO:0000313" key="2">
    <source>
        <dbReference type="EMBL" id="ELY63693.1"/>
    </source>
</evidence>
<dbReference type="EMBL" id="AOIC01000112">
    <property type="protein sequence ID" value="ELY63693.1"/>
    <property type="molecule type" value="Genomic_DNA"/>
</dbReference>
<evidence type="ECO:0000313" key="3">
    <source>
        <dbReference type="EMBL" id="PLK21977.1"/>
    </source>
</evidence>
<proteinExistence type="predicted"/>
<evidence type="ECO:0000313" key="5">
    <source>
        <dbReference type="Proteomes" id="UP000234484"/>
    </source>
</evidence>
<dbReference type="AlphaFoldDB" id="L9XST3"/>
<name>L9XST3_NATGS</name>
<reference evidence="2 4" key="1">
    <citation type="journal article" date="2014" name="PLoS Genet.">
        <title>Phylogenetically driven sequencing of extremely halophilic archaea reveals strategies for static and dynamic osmo-response.</title>
        <authorList>
            <person name="Becker E.A."/>
            <person name="Seitzer P.M."/>
            <person name="Tritt A."/>
            <person name="Larsen D."/>
            <person name="Krusor M."/>
            <person name="Yao A.I."/>
            <person name="Wu D."/>
            <person name="Madern D."/>
            <person name="Eisen J.A."/>
            <person name="Darling A.E."/>
            <person name="Facciotti M.T."/>
        </authorList>
    </citation>
    <scope>NUCLEOTIDE SEQUENCE [LARGE SCALE GENOMIC DNA]</scope>
    <source>
        <strain evidence="2 4">SP2</strain>
    </source>
</reference>
<evidence type="ECO:0000313" key="4">
    <source>
        <dbReference type="Proteomes" id="UP000011613"/>
    </source>
</evidence>
<feature type="region of interest" description="Disordered" evidence="1">
    <location>
        <begin position="40"/>
        <end position="61"/>
    </location>
</feature>
<dbReference type="Proteomes" id="UP000011613">
    <property type="component" value="Unassembled WGS sequence"/>
</dbReference>
<organism evidence="2 4">
    <name type="scientific">Natronobacterium gregoryi (strain ATCC 43098 / DSM 3393 / CCM 3738 / CIP 104747 / IAM 13177 / JCM 8860 / NBRC 102187 / NCIMB 2189 / SP2)</name>
    <dbReference type="NCBI Taxonomy" id="797304"/>
    <lineage>
        <taxon>Archaea</taxon>
        <taxon>Methanobacteriati</taxon>
        <taxon>Methanobacteriota</taxon>
        <taxon>Stenosarchaea group</taxon>
        <taxon>Halobacteria</taxon>
        <taxon>Halobacteriales</taxon>
        <taxon>Natrialbaceae</taxon>
        <taxon>Natronobacterium</taxon>
    </lineage>
</organism>
<reference evidence="3 5" key="2">
    <citation type="submission" date="2017-12" db="EMBL/GenBank/DDBJ databases">
        <title>The characterization of oligonucleotides binding to NgAgo.</title>
        <authorList>
            <person name="Jiang L."/>
            <person name="He B."/>
            <person name="Kang J."/>
            <person name="Yu M."/>
            <person name="Li N."/>
            <person name="Fang Y."/>
            <person name="Tang Z."/>
            <person name="Wu P."/>
            <person name="Yao P."/>
            <person name="Huang J."/>
        </authorList>
    </citation>
    <scope>NUCLEOTIDE SEQUENCE [LARGE SCALE GENOMIC DNA]</scope>
    <source>
        <strain evidence="3 5">SP2</strain>
        <tissue evidence="3">Freeze-dried powder thallus</tissue>
    </source>
</reference>
<protein>
    <submittedName>
        <fullName evidence="2">Uncharacterized protein</fullName>
    </submittedName>
</protein>
<accession>L9XST3</accession>
<evidence type="ECO:0000256" key="1">
    <source>
        <dbReference type="SAM" id="MobiDB-lite"/>
    </source>
</evidence>
<dbReference type="Proteomes" id="UP000234484">
    <property type="component" value="Unassembled WGS sequence"/>
</dbReference>
<sequence length="61" mass="6500">MTFGVGSRKFETFDSTSLVHDDPQSGTSVERVAAVGFRPIVSSNESSDAARTPLRRGARTG</sequence>